<feature type="chain" id="PRO_5039899518" description="Nose resistant-to-fluoxetine protein N-terminal domain-containing protein" evidence="2">
    <location>
        <begin position="20"/>
        <end position="640"/>
    </location>
</feature>
<feature type="transmembrane region" description="Helical" evidence="1">
    <location>
        <begin position="385"/>
        <end position="404"/>
    </location>
</feature>
<feature type="transmembrane region" description="Helical" evidence="1">
    <location>
        <begin position="532"/>
        <end position="550"/>
    </location>
</feature>
<keyword evidence="5" id="KW-1185">Reference proteome</keyword>
<evidence type="ECO:0000256" key="1">
    <source>
        <dbReference type="SAM" id="Phobius"/>
    </source>
</evidence>
<dbReference type="InterPro" id="IPR002656">
    <property type="entry name" value="Acyl_transf_3_dom"/>
</dbReference>
<dbReference type="AlphaFoldDB" id="A0A9J6CEW7"/>
<dbReference type="PANTHER" id="PTHR11161">
    <property type="entry name" value="O-ACYLTRANSFERASE"/>
    <property type="match status" value="1"/>
</dbReference>
<dbReference type="OrthoDB" id="118951at2759"/>
<feature type="transmembrane region" description="Helical" evidence="1">
    <location>
        <begin position="276"/>
        <end position="300"/>
    </location>
</feature>
<evidence type="ECO:0000256" key="2">
    <source>
        <dbReference type="SAM" id="SignalP"/>
    </source>
</evidence>
<dbReference type="Pfam" id="PF20146">
    <property type="entry name" value="NRF"/>
    <property type="match status" value="1"/>
</dbReference>
<feature type="transmembrane region" description="Helical" evidence="1">
    <location>
        <begin position="320"/>
        <end position="341"/>
    </location>
</feature>
<dbReference type="InterPro" id="IPR052728">
    <property type="entry name" value="O2_lipid_transport_reg"/>
</dbReference>
<evidence type="ECO:0000259" key="3">
    <source>
        <dbReference type="SMART" id="SM00703"/>
    </source>
</evidence>
<feature type="transmembrane region" description="Helical" evidence="1">
    <location>
        <begin position="231"/>
        <end position="256"/>
    </location>
</feature>
<evidence type="ECO:0000313" key="5">
    <source>
        <dbReference type="Proteomes" id="UP001107558"/>
    </source>
</evidence>
<feature type="transmembrane region" description="Helical" evidence="1">
    <location>
        <begin position="600"/>
        <end position="621"/>
    </location>
</feature>
<dbReference type="GO" id="GO:0016747">
    <property type="term" value="F:acyltransferase activity, transferring groups other than amino-acyl groups"/>
    <property type="evidence" value="ECO:0007669"/>
    <property type="project" value="InterPro"/>
</dbReference>
<reference evidence="4" key="1">
    <citation type="submission" date="2021-03" db="EMBL/GenBank/DDBJ databases">
        <title>Chromosome level genome of the anhydrobiotic midge Polypedilum vanderplanki.</title>
        <authorList>
            <person name="Yoshida Y."/>
            <person name="Kikawada T."/>
            <person name="Gusev O."/>
        </authorList>
    </citation>
    <scope>NUCLEOTIDE SEQUENCE</scope>
    <source>
        <strain evidence="4">NIAS01</strain>
        <tissue evidence="4">Whole body or cell culture</tissue>
    </source>
</reference>
<proteinExistence type="predicted"/>
<name>A0A9J6CEW7_POLVA</name>
<dbReference type="InterPro" id="IPR006621">
    <property type="entry name" value="Nose-resist-to-fluoxetine_N"/>
</dbReference>
<organism evidence="4 5">
    <name type="scientific">Polypedilum vanderplanki</name>
    <name type="common">Sleeping chironomid midge</name>
    <dbReference type="NCBI Taxonomy" id="319348"/>
    <lineage>
        <taxon>Eukaryota</taxon>
        <taxon>Metazoa</taxon>
        <taxon>Ecdysozoa</taxon>
        <taxon>Arthropoda</taxon>
        <taxon>Hexapoda</taxon>
        <taxon>Insecta</taxon>
        <taxon>Pterygota</taxon>
        <taxon>Neoptera</taxon>
        <taxon>Endopterygota</taxon>
        <taxon>Diptera</taxon>
        <taxon>Nematocera</taxon>
        <taxon>Chironomoidea</taxon>
        <taxon>Chironomidae</taxon>
        <taxon>Chironominae</taxon>
        <taxon>Polypedilum</taxon>
        <taxon>Polypedilum</taxon>
    </lineage>
</organism>
<protein>
    <recommendedName>
        <fullName evidence="3">Nose resistant-to-fluoxetine protein N-terminal domain-containing protein</fullName>
    </recommendedName>
</protein>
<evidence type="ECO:0000313" key="4">
    <source>
        <dbReference type="EMBL" id="KAG5680166.1"/>
    </source>
</evidence>
<gene>
    <name evidence="4" type="ORF">PVAND_009691</name>
</gene>
<dbReference type="Pfam" id="PF01757">
    <property type="entry name" value="Acyl_transf_3"/>
    <property type="match status" value="1"/>
</dbReference>
<keyword evidence="1" id="KW-1133">Transmembrane helix</keyword>
<feature type="transmembrane region" description="Helical" evidence="1">
    <location>
        <begin position="557"/>
        <end position="580"/>
    </location>
</feature>
<feature type="transmembrane region" description="Helical" evidence="1">
    <location>
        <begin position="488"/>
        <end position="512"/>
    </location>
</feature>
<dbReference type="PANTHER" id="PTHR11161:SF0">
    <property type="entry name" value="O-ACYLTRANSFERASE LIKE PROTEIN"/>
    <property type="match status" value="1"/>
</dbReference>
<dbReference type="Proteomes" id="UP001107558">
    <property type="component" value="Chromosome 1"/>
</dbReference>
<keyword evidence="2" id="KW-0732">Signal</keyword>
<dbReference type="SMART" id="SM00703">
    <property type="entry name" value="NRF"/>
    <property type="match status" value="1"/>
</dbReference>
<comment type="caution">
    <text evidence="4">The sequence shown here is derived from an EMBL/GenBank/DDBJ whole genome shotgun (WGS) entry which is preliminary data.</text>
</comment>
<sequence>MKFIKNKIIFLIFVKVAVAKLSSKQSDSTLCEAQLEYIDENFNQGAVWARKMKDAWGRFPSGVFSGNHFDFGSFDQCINFHHSSNVVNNIYGQYCLIFFPYELRTNDIEPRFAPQPFRKEINIAVGTCIPHTCTSEEIKLIANSTLASTMNTTIADSFQPDLFCNTKREGIEFNALQISAIVIFSIVVLLVVLSTICEVSQKIKHPLFKSFSIYSNFKALMTMKVQSSSEIVFLHGIRSISIIWIVLVHTYLITFWNMPMLNGNYVFEWLQKPSSMIFLSGYMGVDTFFLLSSMLLTTSIFRELDKTNRINLLNLYIKRYLRITIPFAAAILFVLTFFYYLSNGPLWHFITTVTTINFCQNYWWTSLLYVSNYVNPGQLCFGHSWYLVVDMQLYFLSPIILYPLWKFRRHTKTMIVALFIIGSISIIYTYIMFIIHDLRVSLFSETAQLKESLVYYMTHARLDSWMMGILTGFILHKIEGKVVTLSKLTIYAGWILSIGMIFTIIFIQYPLHQLNFKEISIFYDATYDSFKSILWCVSLMWIIIACKLNYGGIIKRFLSLSIWLPISKLSFCIYLIHLPIQVIYLSSIRYPQYFTDFRAIYKFFGDFCMTIFFAFAWVLLFEYPTLNILKILFDKRKIVQ</sequence>
<feature type="transmembrane region" description="Helical" evidence="1">
    <location>
        <begin position="175"/>
        <end position="197"/>
    </location>
</feature>
<keyword evidence="1" id="KW-0472">Membrane</keyword>
<feature type="transmembrane region" description="Helical" evidence="1">
    <location>
        <begin position="416"/>
        <end position="435"/>
    </location>
</feature>
<feature type="domain" description="Nose resistant-to-fluoxetine protein N-terminal" evidence="3">
    <location>
        <begin position="28"/>
        <end position="161"/>
    </location>
</feature>
<accession>A0A9J6CEW7</accession>
<feature type="signal peptide" evidence="2">
    <location>
        <begin position="1"/>
        <end position="19"/>
    </location>
</feature>
<keyword evidence="1" id="KW-0812">Transmembrane</keyword>
<dbReference type="EMBL" id="JADBJN010000001">
    <property type="protein sequence ID" value="KAG5680166.1"/>
    <property type="molecule type" value="Genomic_DNA"/>
</dbReference>